<accession>A0A8S2ZRV6</accession>
<evidence type="ECO:0000313" key="2">
    <source>
        <dbReference type="Proteomes" id="UP000681722"/>
    </source>
</evidence>
<comment type="caution">
    <text evidence="1">The sequence shown here is derived from an EMBL/GenBank/DDBJ whole genome shotgun (WGS) entry which is preliminary data.</text>
</comment>
<feature type="non-terminal residue" evidence="1">
    <location>
        <position position="167"/>
    </location>
</feature>
<dbReference type="AlphaFoldDB" id="A0A8S2ZRV6"/>
<gene>
    <name evidence="1" type="ORF">SRO942_LOCUS50495</name>
</gene>
<dbReference type="OrthoDB" id="8946688at2759"/>
<feature type="non-terminal residue" evidence="1">
    <location>
        <position position="1"/>
    </location>
</feature>
<organism evidence="1 2">
    <name type="scientific">Didymodactylos carnosus</name>
    <dbReference type="NCBI Taxonomy" id="1234261"/>
    <lineage>
        <taxon>Eukaryota</taxon>
        <taxon>Metazoa</taxon>
        <taxon>Spiralia</taxon>
        <taxon>Gnathifera</taxon>
        <taxon>Rotifera</taxon>
        <taxon>Eurotatoria</taxon>
        <taxon>Bdelloidea</taxon>
        <taxon>Philodinida</taxon>
        <taxon>Philodinidae</taxon>
        <taxon>Didymodactylos</taxon>
    </lineage>
</organism>
<dbReference type="Proteomes" id="UP000681722">
    <property type="component" value="Unassembled WGS sequence"/>
</dbReference>
<name>A0A8S2ZRV6_9BILA</name>
<evidence type="ECO:0000313" key="1">
    <source>
        <dbReference type="EMBL" id="CAF4654631.1"/>
    </source>
</evidence>
<protein>
    <submittedName>
        <fullName evidence="1">Uncharacterized protein</fullName>
    </submittedName>
</protein>
<reference evidence="1" key="1">
    <citation type="submission" date="2021-02" db="EMBL/GenBank/DDBJ databases">
        <authorList>
            <person name="Nowell W R."/>
        </authorList>
    </citation>
    <scope>NUCLEOTIDE SEQUENCE</scope>
</reference>
<proteinExistence type="predicted"/>
<sequence length="167" mass="19202">VRPSVSLEYPPFNPITPTYLPDCILNKPLQFDLKLAELEAIDLSDIIYTIGNIKLTQNEIDLLSKGLKFIPNKPFHLNDQLRLCIQKFLSSSKSLKHIKTDELLLSIFSNRRDFTQNLSKEQQLALIHLQNRTDIIIRPADKNVGIVVLESNVYESKVLQQLQDTEF</sequence>
<dbReference type="EMBL" id="CAJOBC010143773">
    <property type="protein sequence ID" value="CAF4654631.1"/>
    <property type="molecule type" value="Genomic_DNA"/>
</dbReference>